<keyword evidence="1" id="KW-1133">Transmembrane helix</keyword>
<evidence type="ECO:0008006" key="4">
    <source>
        <dbReference type="Google" id="ProtNLM"/>
    </source>
</evidence>
<evidence type="ECO:0000313" key="2">
    <source>
        <dbReference type="EMBL" id="BAJ63964.1"/>
    </source>
</evidence>
<name>E8N6A0_ANATU</name>
<dbReference type="HOGENOM" id="CLU_2986461_0_0_0"/>
<evidence type="ECO:0000256" key="1">
    <source>
        <dbReference type="SAM" id="Phobius"/>
    </source>
</evidence>
<dbReference type="EMBL" id="AP012029">
    <property type="protein sequence ID" value="BAJ63964.1"/>
    <property type="molecule type" value="Genomic_DNA"/>
</dbReference>
<keyword evidence="1" id="KW-0812">Transmembrane</keyword>
<gene>
    <name evidence="2" type="ordered locus">ANT_19380</name>
</gene>
<evidence type="ECO:0000313" key="3">
    <source>
        <dbReference type="Proteomes" id="UP000008922"/>
    </source>
</evidence>
<dbReference type="InParanoid" id="E8N6A0"/>
<dbReference type="KEGG" id="atm:ANT_19380"/>
<organism evidence="2 3">
    <name type="scientific">Anaerolinea thermophila (strain DSM 14523 / JCM 11388 / NBRC 100420 / UNI-1)</name>
    <dbReference type="NCBI Taxonomy" id="926569"/>
    <lineage>
        <taxon>Bacteria</taxon>
        <taxon>Bacillati</taxon>
        <taxon>Chloroflexota</taxon>
        <taxon>Anaerolineae</taxon>
        <taxon>Anaerolineales</taxon>
        <taxon>Anaerolineaceae</taxon>
        <taxon>Anaerolinea</taxon>
    </lineage>
</organism>
<accession>E8N6A0</accession>
<dbReference type="STRING" id="926569.ANT_19380"/>
<keyword evidence="3" id="KW-1185">Reference proteome</keyword>
<dbReference type="AlphaFoldDB" id="E8N6A0"/>
<feature type="transmembrane region" description="Helical" evidence="1">
    <location>
        <begin position="12"/>
        <end position="35"/>
    </location>
</feature>
<protein>
    <recommendedName>
        <fullName evidence="4">CcmD family protein</fullName>
    </recommendedName>
</protein>
<proteinExistence type="predicted"/>
<keyword evidence="1" id="KW-0472">Membrane</keyword>
<reference evidence="2 3" key="1">
    <citation type="submission" date="2010-12" db="EMBL/GenBank/DDBJ databases">
        <title>Whole genome sequence of Anaerolinea thermophila UNI-1.</title>
        <authorList>
            <person name="Narita-Yamada S."/>
            <person name="Kishi E."/>
            <person name="Watanabe Y."/>
            <person name="Takasaki K."/>
            <person name="Ankai A."/>
            <person name="Oguchi A."/>
            <person name="Fukui S."/>
            <person name="Takahashi M."/>
            <person name="Yashiro I."/>
            <person name="Hosoyama A."/>
            <person name="Sekiguchi Y."/>
            <person name="Hanada S."/>
            <person name="Fujita N."/>
        </authorList>
    </citation>
    <scope>NUCLEOTIDE SEQUENCE [LARGE SCALE GENOMIC DNA]</scope>
    <source>
        <strain evidence="3">DSM 14523 / JCM 11388 / NBRC 100420 / UNI-1</strain>
    </source>
</reference>
<dbReference type="Proteomes" id="UP000008922">
    <property type="component" value="Chromosome"/>
</dbReference>
<sequence>MEVFMEGPANTLSYMLLGYGVIFGIMLIYLVSLAVRTRNLKQDEALLQELDKENSQE</sequence>